<keyword evidence="3" id="KW-1185">Reference proteome</keyword>
<evidence type="ECO:0000256" key="1">
    <source>
        <dbReference type="SAM" id="MobiDB-lite"/>
    </source>
</evidence>
<gene>
    <name evidence="2" type="ORF">DS031_17850</name>
</gene>
<evidence type="ECO:0000313" key="2">
    <source>
        <dbReference type="EMBL" id="RBW68239.1"/>
    </source>
</evidence>
<dbReference type="Proteomes" id="UP000253314">
    <property type="component" value="Unassembled WGS sequence"/>
</dbReference>
<dbReference type="AlphaFoldDB" id="A0A366XTZ9"/>
<protein>
    <submittedName>
        <fullName evidence="2">Uncharacterized protein</fullName>
    </submittedName>
</protein>
<proteinExistence type="predicted"/>
<dbReference type="RefSeq" id="WP_113807416.1">
    <property type="nucleotide sequence ID" value="NZ_QOCW01000023.1"/>
</dbReference>
<sequence length="98" mass="11480">MSTTERKLFSYDRVVDADIHNFLGSLPSRQQSKYIRMAIRLLRQHLENGEGEVANFSFPTTPEKKTLKEETNDHLEPETKEKPDDFEDIHDDFLDIGR</sequence>
<dbReference type="OrthoDB" id="2974741at2"/>
<feature type="region of interest" description="Disordered" evidence="1">
    <location>
        <begin position="53"/>
        <end position="88"/>
    </location>
</feature>
<evidence type="ECO:0000313" key="3">
    <source>
        <dbReference type="Proteomes" id="UP000253314"/>
    </source>
</evidence>
<organism evidence="2 3">
    <name type="scientific">Bacillus taeanensis</name>
    <dbReference type="NCBI Taxonomy" id="273032"/>
    <lineage>
        <taxon>Bacteria</taxon>
        <taxon>Bacillati</taxon>
        <taxon>Bacillota</taxon>
        <taxon>Bacilli</taxon>
        <taxon>Bacillales</taxon>
        <taxon>Bacillaceae</taxon>
        <taxon>Bacillus</taxon>
    </lineage>
</organism>
<accession>A0A366XTZ9</accession>
<dbReference type="EMBL" id="QOCW01000023">
    <property type="protein sequence ID" value="RBW68239.1"/>
    <property type="molecule type" value="Genomic_DNA"/>
</dbReference>
<feature type="compositionally biased region" description="Basic and acidic residues" evidence="1">
    <location>
        <begin position="62"/>
        <end position="83"/>
    </location>
</feature>
<reference evidence="2 3" key="1">
    <citation type="submission" date="2018-07" db="EMBL/GenBank/DDBJ databases">
        <title>Lottiidibacillus patelloidae gen. nov., sp. nov., isolated from the intestinal tract of a marine limpet and the reclassification of B. taeanensis BH030017T, B. algicola KMM 3737T and B. hwajinpoensis SW-72T as genus Lottiidibacillus.</title>
        <authorList>
            <person name="Liu R."/>
            <person name="Huang Z."/>
        </authorList>
    </citation>
    <scope>NUCLEOTIDE SEQUENCE [LARGE SCALE GENOMIC DNA]</scope>
    <source>
        <strain evidence="2 3">BH030017</strain>
    </source>
</reference>
<name>A0A366XTZ9_9BACI</name>
<comment type="caution">
    <text evidence="2">The sequence shown here is derived from an EMBL/GenBank/DDBJ whole genome shotgun (WGS) entry which is preliminary data.</text>
</comment>